<keyword evidence="2" id="KW-1185">Reference proteome</keyword>
<protein>
    <submittedName>
        <fullName evidence="1">Uncharacterized protein</fullName>
    </submittedName>
</protein>
<reference evidence="1 2" key="1">
    <citation type="journal article" date="2010" name="Science">
        <title>Genomic comparison of the ants Camponotus floridanus and Harpegnathos saltator.</title>
        <authorList>
            <person name="Bonasio R."/>
            <person name="Zhang G."/>
            <person name="Ye C."/>
            <person name="Mutti N.S."/>
            <person name="Fang X."/>
            <person name="Qin N."/>
            <person name="Donahue G."/>
            <person name="Yang P."/>
            <person name="Li Q."/>
            <person name="Li C."/>
            <person name="Zhang P."/>
            <person name="Huang Z."/>
            <person name="Berger S.L."/>
            <person name="Reinberg D."/>
            <person name="Wang J."/>
            <person name="Liebig J."/>
        </authorList>
    </citation>
    <scope>NUCLEOTIDE SEQUENCE [LARGE SCALE GENOMIC DNA]</scope>
    <source>
        <strain evidence="2">C129</strain>
    </source>
</reference>
<sequence length="131" mass="14243">MDEDLSLKADVGAMLRGGGAVTGGGRLLRSNGRPGDFWRMRSRNRRKATVYRIADYGRQSYMKLITRSLANIDWNPDMILTGRNPIFCIAKSGRTAPLPLPGGCSAGRQLPADDMPGIVTLHRDASLQISG</sequence>
<dbReference type="AlphaFoldDB" id="E2AMT2"/>
<evidence type="ECO:0000313" key="1">
    <source>
        <dbReference type="EMBL" id="EFN65258.1"/>
    </source>
</evidence>
<dbReference type="InParanoid" id="E2AMT2"/>
<gene>
    <name evidence="1" type="ORF">EAG_04937</name>
</gene>
<evidence type="ECO:0000313" key="2">
    <source>
        <dbReference type="Proteomes" id="UP000000311"/>
    </source>
</evidence>
<name>E2AMT2_CAMFO</name>
<proteinExistence type="predicted"/>
<organism evidence="2">
    <name type="scientific">Camponotus floridanus</name>
    <name type="common">Florida carpenter ant</name>
    <dbReference type="NCBI Taxonomy" id="104421"/>
    <lineage>
        <taxon>Eukaryota</taxon>
        <taxon>Metazoa</taxon>
        <taxon>Ecdysozoa</taxon>
        <taxon>Arthropoda</taxon>
        <taxon>Hexapoda</taxon>
        <taxon>Insecta</taxon>
        <taxon>Pterygota</taxon>
        <taxon>Neoptera</taxon>
        <taxon>Endopterygota</taxon>
        <taxon>Hymenoptera</taxon>
        <taxon>Apocrita</taxon>
        <taxon>Aculeata</taxon>
        <taxon>Formicoidea</taxon>
        <taxon>Formicidae</taxon>
        <taxon>Formicinae</taxon>
        <taxon>Camponotus</taxon>
    </lineage>
</organism>
<accession>E2AMT2</accession>
<dbReference type="Proteomes" id="UP000000311">
    <property type="component" value="Unassembled WGS sequence"/>
</dbReference>
<dbReference type="EMBL" id="GL440892">
    <property type="protein sequence ID" value="EFN65258.1"/>
    <property type="molecule type" value="Genomic_DNA"/>
</dbReference>